<dbReference type="PANTHER" id="PTHR21450">
    <property type="entry name" value="PROTEIN ALTERED PHOSPHATE STARVATION RESPONSE 1"/>
    <property type="match status" value="1"/>
</dbReference>
<protein>
    <recommendedName>
        <fullName evidence="8">DUF632 domain-containing protein</fullName>
    </recommendedName>
</protein>
<feature type="region of interest" description="Disordered" evidence="2">
    <location>
        <begin position="147"/>
        <end position="172"/>
    </location>
</feature>
<feature type="domain" description="DUF632" evidence="4">
    <location>
        <begin position="284"/>
        <end position="589"/>
    </location>
</feature>
<evidence type="ECO:0008006" key="8">
    <source>
        <dbReference type="Google" id="ProtNLM"/>
    </source>
</evidence>
<dbReference type="InterPro" id="IPR006867">
    <property type="entry name" value="DUF632"/>
</dbReference>
<evidence type="ECO:0000313" key="6">
    <source>
        <dbReference type="EMBL" id="KAG8494321.1"/>
    </source>
</evidence>
<feature type="chain" id="PRO_5035192077" description="DUF632 domain-containing protein" evidence="3">
    <location>
        <begin position="18"/>
        <end position="704"/>
    </location>
</feature>
<organism evidence="6 7">
    <name type="scientific">Gossypium anomalum</name>
    <dbReference type="NCBI Taxonomy" id="47600"/>
    <lineage>
        <taxon>Eukaryota</taxon>
        <taxon>Viridiplantae</taxon>
        <taxon>Streptophyta</taxon>
        <taxon>Embryophyta</taxon>
        <taxon>Tracheophyta</taxon>
        <taxon>Spermatophyta</taxon>
        <taxon>Magnoliopsida</taxon>
        <taxon>eudicotyledons</taxon>
        <taxon>Gunneridae</taxon>
        <taxon>Pentapetalae</taxon>
        <taxon>rosids</taxon>
        <taxon>malvids</taxon>
        <taxon>Malvales</taxon>
        <taxon>Malvaceae</taxon>
        <taxon>Malvoideae</taxon>
        <taxon>Gossypium</taxon>
    </lineage>
</organism>
<feature type="region of interest" description="Disordered" evidence="2">
    <location>
        <begin position="74"/>
        <end position="108"/>
    </location>
</feature>
<dbReference type="Pfam" id="PF04782">
    <property type="entry name" value="DUF632"/>
    <property type="match status" value="1"/>
</dbReference>
<feature type="compositionally biased region" description="Basic and acidic residues" evidence="2">
    <location>
        <begin position="220"/>
        <end position="237"/>
    </location>
</feature>
<keyword evidence="3" id="KW-0732">Signal</keyword>
<evidence type="ECO:0000313" key="7">
    <source>
        <dbReference type="Proteomes" id="UP000701853"/>
    </source>
</evidence>
<dbReference type="EMBL" id="JAHUZN010000005">
    <property type="protein sequence ID" value="KAG8494321.1"/>
    <property type="molecule type" value="Genomic_DNA"/>
</dbReference>
<keyword evidence="7" id="KW-1185">Reference proteome</keyword>
<dbReference type="OrthoDB" id="658187at2759"/>
<feature type="coiled-coil region" evidence="1">
    <location>
        <begin position="607"/>
        <end position="637"/>
    </location>
</feature>
<dbReference type="Proteomes" id="UP000701853">
    <property type="component" value="Chromosome 5"/>
</dbReference>
<name>A0A8J5YPY1_9ROSI</name>
<dbReference type="PANTHER" id="PTHR21450:SF19">
    <property type="entry name" value="F5M15.15"/>
    <property type="match status" value="1"/>
</dbReference>
<dbReference type="Pfam" id="PF04783">
    <property type="entry name" value="DUF630"/>
    <property type="match status" value="1"/>
</dbReference>
<comment type="caution">
    <text evidence="6">The sequence shown here is derived from an EMBL/GenBank/DDBJ whole genome shotgun (WGS) entry which is preliminary data.</text>
</comment>
<dbReference type="InterPro" id="IPR006868">
    <property type="entry name" value="DUF630"/>
</dbReference>
<feature type="domain" description="DUF630" evidence="5">
    <location>
        <begin position="12"/>
        <end position="68"/>
    </location>
</feature>
<evidence type="ECO:0000256" key="1">
    <source>
        <dbReference type="SAM" id="Coils"/>
    </source>
</evidence>
<dbReference type="AlphaFoldDB" id="A0A8J5YPY1"/>
<evidence type="ECO:0000259" key="4">
    <source>
        <dbReference type="Pfam" id="PF04782"/>
    </source>
</evidence>
<feature type="region of interest" description="Disordered" evidence="2">
    <location>
        <begin position="215"/>
        <end position="282"/>
    </location>
</feature>
<feature type="signal peptide" evidence="3">
    <location>
        <begin position="1"/>
        <end position="17"/>
    </location>
</feature>
<reference evidence="6 7" key="1">
    <citation type="journal article" date="2021" name="bioRxiv">
        <title>The Gossypium anomalum genome as a resource for cotton improvement and evolutionary analysis of hybrid incompatibility.</title>
        <authorList>
            <person name="Grover C.E."/>
            <person name="Yuan D."/>
            <person name="Arick M.A."/>
            <person name="Miller E.R."/>
            <person name="Hu G."/>
            <person name="Peterson D.G."/>
            <person name="Wendel J.F."/>
            <person name="Udall J.A."/>
        </authorList>
    </citation>
    <scope>NUCLEOTIDE SEQUENCE [LARGE SCALE GENOMIC DNA]</scope>
    <source>
        <strain evidence="6">JFW-Udall</strain>
        <tissue evidence="6">Leaf</tissue>
    </source>
</reference>
<feature type="compositionally biased region" description="Basic and acidic residues" evidence="2">
    <location>
        <begin position="248"/>
        <end position="265"/>
    </location>
</feature>
<evidence type="ECO:0000256" key="3">
    <source>
        <dbReference type="SAM" id="SignalP"/>
    </source>
</evidence>
<feature type="compositionally biased region" description="Low complexity" evidence="2">
    <location>
        <begin position="92"/>
        <end position="107"/>
    </location>
</feature>
<gene>
    <name evidence="6" type="ORF">CXB51_012110</name>
</gene>
<evidence type="ECO:0000259" key="5">
    <source>
        <dbReference type="Pfam" id="PF04783"/>
    </source>
</evidence>
<accession>A0A8J5YPY1</accession>
<sequence length="704" mass="80098">MIFSVLLRFFFMGCVTSKLDQLPAVTLCGDRCNFLQDALLQSYAFADAHAAYMQSLTTLGPALHRFFDQCLKSSSGDEPALPDEKPPKRRSPLSSPGHSFSSSNSDSHIQFDTDLEDEETGEDFSKYINEIHLNYLNQGILTSYPLPNDDYHSNTNQSREISGSGWKTPPPPAPRSATWDYLNFFDEIYERYELPYFSSKEVKDKGGVHEHLEAQAVKQVHGDEKSSANCTKEKRENPSGIAVPVKNGDAENEKKADSSRIDKVQKKAGINEPKNRSGKQSASEVIKELQVLFEKVSESGNGVLNMLDTGKFRYHHQKSVYQGTTKVFHMITSNSWETESLLSKGKFSSMDNDEIVSSQNLSSTLRKLCMWEKKLYDEVKAEETLRMIHSKKRSQMRILDQRGADAHRVDSTRTSIRALSTKMRVAVQVIDNIAITINKVMDEELWPQINELIHRLFGMWKVMLDCHSCQCQKVMEAKCLDVITLNENLNDTHLEVAMKLKLELQNFVLSLSSWIETQRGYVKALNGWLHRCLLYEPEEIAADGVSSLSSGGCGVPPAFVILNKWSEVMDRLLEKEVVEAVNTFFISINQVLEQQHNSTLRQRIIADKDMERKVKLLEKEEQKMQKMMQARVKKMTEWAREESAVLEPRDTSTTDGSNIREAASLQHGLKQIFMAMEKLAIHFRQAYGELYQCTEKCKATQDNP</sequence>
<evidence type="ECO:0000256" key="2">
    <source>
        <dbReference type="SAM" id="MobiDB-lite"/>
    </source>
</evidence>
<proteinExistence type="predicted"/>
<keyword evidence="1" id="KW-0175">Coiled coil</keyword>